<sequence>MKKNITFYALALAAGALAAPASAQDAATPEVPASAFTLNGGATLVSDYRFRGISQTNRKPAVQGSLTVGHSSGFYATVWGSSIDDYVAAGSDQEIDLVGGYKTTFGATTVDVGATYYIYPGACCDTDTNFIEPYVAVSQAFGTVTAKVLAAYAPKQKGLSIGNGSEDSLYLAGDLTTTIPNTSFGLAAHLGHSFGPSYLTIGKGYTDWSLGGTYAWKNLAFGLSYVDTNKSLAGPTGKNLAGSGVVASLGVAF</sequence>
<evidence type="ECO:0008006" key="3">
    <source>
        <dbReference type="Google" id="ProtNLM"/>
    </source>
</evidence>
<dbReference type="AlphaFoldDB" id="A0A6J4TKD7"/>
<dbReference type="Pfam" id="PF09694">
    <property type="entry name" value="Gcw_chp"/>
    <property type="match status" value="1"/>
</dbReference>
<feature type="signal peptide" evidence="1">
    <location>
        <begin position="1"/>
        <end position="23"/>
    </location>
</feature>
<protein>
    <recommendedName>
        <fullName evidence="3">Porin domain-containing protein</fullName>
    </recommendedName>
</protein>
<gene>
    <name evidence="2" type="ORF">AVDCRST_MAG91-2422</name>
</gene>
<keyword evidence="1" id="KW-0732">Signal</keyword>
<organism evidence="2">
    <name type="scientific">uncultured Sphingomonadaceae bacterium</name>
    <dbReference type="NCBI Taxonomy" id="169976"/>
    <lineage>
        <taxon>Bacteria</taxon>
        <taxon>Pseudomonadati</taxon>
        <taxon>Pseudomonadota</taxon>
        <taxon>Alphaproteobacteria</taxon>
        <taxon>Sphingomonadales</taxon>
        <taxon>Sphingomonadaceae</taxon>
        <taxon>environmental samples</taxon>
    </lineage>
</organism>
<name>A0A6J4TKD7_9SPHN</name>
<accession>A0A6J4TKD7</accession>
<dbReference type="NCBIfam" id="TIGR02001">
    <property type="entry name" value="gcw_chp"/>
    <property type="match status" value="1"/>
</dbReference>
<feature type="chain" id="PRO_5026963405" description="Porin domain-containing protein" evidence="1">
    <location>
        <begin position="24"/>
        <end position="253"/>
    </location>
</feature>
<evidence type="ECO:0000256" key="1">
    <source>
        <dbReference type="SAM" id="SignalP"/>
    </source>
</evidence>
<proteinExistence type="predicted"/>
<evidence type="ECO:0000313" key="2">
    <source>
        <dbReference type="EMBL" id="CAA9524712.1"/>
    </source>
</evidence>
<dbReference type="EMBL" id="CADCVX010000438">
    <property type="protein sequence ID" value="CAA9524712.1"/>
    <property type="molecule type" value="Genomic_DNA"/>
</dbReference>
<dbReference type="InterPro" id="IPR010239">
    <property type="entry name" value="CHP02001"/>
</dbReference>
<reference evidence="2" key="1">
    <citation type="submission" date="2020-02" db="EMBL/GenBank/DDBJ databases">
        <authorList>
            <person name="Meier V. D."/>
        </authorList>
    </citation>
    <scope>NUCLEOTIDE SEQUENCE</scope>
    <source>
        <strain evidence="2">AVDCRST_MAG91</strain>
    </source>
</reference>